<dbReference type="EMBL" id="JACGWJ010000004">
    <property type="protein sequence ID" value="KAL0423457.1"/>
    <property type="molecule type" value="Genomic_DNA"/>
</dbReference>
<sequence length="105" mass="11126">MPRIPSLILQLQQKAVSLLNQPIRRGRGVGQESPPTTAIDVIEGDVPSEEASVLKEGSASLASEKEPPTASTEIPIETHAEAPADAPKSQNEKEDPPYGRKSCAS</sequence>
<evidence type="ECO:0000256" key="1">
    <source>
        <dbReference type="SAM" id="MobiDB-lite"/>
    </source>
</evidence>
<feature type="region of interest" description="Disordered" evidence="1">
    <location>
        <begin position="24"/>
        <end position="105"/>
    </location>
</feature>
<evidence type="ECO:0000313" key="2">
    <source>
        <dbReference type="EMBL" id="KAL0423457.1"/>
    </source>
</evidence>
<accession>A0AAW2V2P3</accession>
<protein>
    <submittedName>
        <fullName evidence="2">Uncharacterized protein</fullName>
    </submittedName>
</protein>
<reference evidence="2" key="1">
    <citation type="submission" date="2020-06" db="EMBL/GenBank/DDBJ databases">
        <authorList>
            <person name="Li T."/>
            <person name="Hu X."/>
            <person name="Zhang T."/>
            <person name="Song X."/>
            <person name="Zhang H."/>
            <person name="Dai N."/>
            <person name="Sheng W."/>
            <person name="Hou X."/>
            <person name="Wei L."/>
        </authorList>
    </citation>
    <scope>NUCLEOTIDE SEQUENCE</scope>
    <source>
        <strain evidence="2">G02</strain>
        <tissue evidence="2">Leaf</tissue>
    </source>
</reference>
<gene>
    <name evidence="2" type="ORF">Sradi_0880500</name>
</gene>
<name>A0AAW2V2P3_SESRA</name>
<reference evidence="2" key="2">
    <citation type="journal article" date="2024" name="Plant">
        <title>Genomic evolution and insights into agronomic trait innovations of Sesamum species.</title>
        <authorList>
            <person name="Miao H."/>
            <person name="Wang L."/>
            <person name="Qu L."/>
            <person name="Liu H."/>
            <person name="Sun Y."/>
            <person name="Le M."/>
            <person name="Wang Q."/>
            <person name="Wei S."/>
            <person name="Zheng Y."/>
            <person name="Lin W."/>
            <person name="Duan Y."/>
            <person name="Cao H."/>
            <person name="Xiong S."/>
            <person name="Wang X."/>
            <person name="Wei L."/>
            <person name="Li C."/>
            <person name="Ma Q."/>
            <person name="Ju M."/>
            <person name="Zhao R."/>
            <person name="Li G."/>
            <person name="Mu C."/>
            <person name="Tian Q."/>
            <person name="Mei H."/>
            <person name="Zhang T."/>
            <person name="Gao T."/>
            <person name="Zhang H."/>
        </authorList>
    </citation>
    <scope>NUCLEOTIDE SEQUENCE</scope>
    <source>
        <strain evidence="2">G02</strain>
    </source>
</reference>
<organism evidence="2">
    <name type="scientific">Sesamum radiatum</name>
    <name type="common">Black benniseed</name>
    <dbReference type="NCBI Taxonomy" id="300843"/>
    <lineage>
        <taxon>Eukaryota</taxon>
        <taxon>Viridiplantae</taxon>
        <taxon>Streptophyta</taxon>
        <taxon>Embryophyta</taxon>
        <taxon>Tracheophyta</taxon>
        <taxon>Spermatophyta</taxon>
        <taxon>Magnoliopsida</taxon>
        <taxon>eudicotyledons</taxon>
        <taxon>Gunneridae</taxon>
        <taxon>Pentapetalae</taxon>
        <taxon>asterids</taxon>
        <taxon>lamiids</taxon>
        <taxon>Lamiales</taxon>
        <taxon>Pedaliaceae</taxon>
        <taxon>Sesamum</taxon>
    </lineage>
</organism>
<proteinExistence type="predicted"/>
<comment type="caution">
    <text evidence="2">The sequence shown here is derived from an EMBL/GenBank/DDBJ whole genome shotgun (WGS) entry which is preliminary data.</text>
</comment>
<dbReference type="AlphaFoldDB" id="A0AAW2V2P3"/>